<name>A0A553I143_9PEZI</name>
<proteinExistence type="predicted"/>
<accession>A0A553I143</accession>
<evidence type="ECO:0000256" key="1">
    <source>
        <dbReference type="SAM" id="MobiDB-lite"/>
    </source>
</evidence>
<protein>
    <submittedName>
        <fullName evidence="2">Uncharacterized protein</fullName>
    </submittedName>
</protein>
<feature type="compositionally biased region" description="Low complexity" evidence="1">
    <location>
        <begin position="226"/>
        <end position="247"/>
    </location>
</feature>
<organism evidence="2 3">
    <name type="scientific">Xylaria flabelliformis</name>
    <dbReference type="NCBI Taxonomy" id="2512241"/>
    <lineage>
        <taxon>Eukaryota</taxon>
        <taxon>Fungi</taxon>
        <taxon>Dikarya</taxon>
        <taxon>Ascomycota</taxon>
        <taxon>Pezizomycotina</taxon>
        <taxon>Sordariomycetes</taxon>
        <taxon>Xylariomycetidae</taxon>
        <taxon>Xylariales</taxon>
        <taxon>Xylariaceae</taxon>
        <taxon>Xylaria</taxon>
    </lineage>
</organism>
<keyword evidence="3" id="KW-1185">Reference proteome</keyword>
<feature type="compositionally biased region" description="Basic and acidic residues" evidence="1">
    <location>
        <begin position="248"/>
        <end position="269"/>
    </location>
</feature>
<dbReference type="OrthoDB" id="4759347at2759"/>
<feature type="region of interest" description="Disordered" evidence="1">
    <location>
        <begin position="344"/>
        <end position="364"/>
    </location>
</feature>
<dbReference type="EMBL" id="VFLP01000026">
    <property type="protein sequence ID" value="TRX93920.1"/>
    <property type="molecule type" value="Genomic_DNA"/>
</dbReference>
<evidence type="ECO:0000313" key="3">
    <source>
        <dbReference type="Proteomes" id="UP000319160"/>
    </source>
</evidence>
<comment type="caution">
    <text evidence="2">The sequence shown here is derived from an EMBL/GenBank/DDBJ whole genome shotgun (WGS) entry which is preliminary data.</text>
</comment>
<dbReference type="Proteomes" id="UP000319160">
    <property type="component" value="Unassembled WGS sequence"/>
</dbReference>
<reference evidence="3" key="1">
    <citation type="submission" date="2019-06" db="EMBL/GenBank/DDBJ databases">
        <title>Draft genome sequence of the griseofulvin-producing fungus Xylaria cubensis strain G536.</title>
        <authorList>
            <person name="Mead M.E."/>
            <person name="Raja H.A."/>
            <person name="Steenwyk J.L."/>
            <person name="Knowles S.L."/>
            <person name="Oberlies N.H."/>
            <person name="Rokas A."/>
        </authorList>
    </citation>
    <scope>NUCLEOTIDE SEQUENCE [LARGE SCALE GENOMIC DNA]</scope>
    <source>
        <strain evidence="3">G536</strain>
    </source>
</reference>
<feature type="region of interest" description="Disordered" evidence="1">
    <location>
        <begin position="205"/>
        <end position="269"/>
    </location>
</feature>
<gene>
    <name evidence="2" type="ORF">FHL15_005302</name>
</gene>
<evidence type="ECO:0000313" key="2">
    <source>
        <dbReference type="EMBL" id="TRX93920.1"/>
    </source>
</evidence>
<dbReference type="AlphaFoldDB" id="A0A553I143"/>
<sequence>MCLLLEVMCPKTKCKSKTSSKKTSKKEKCQECITRRIAREELNQMHLPPGMMPVTYQHQPGYDYSYSYGYGDWSTLGDNYPAVISNKRWRDHTQTAQNTYESAQENGKKIGEVKNAITTEIKEAQKAIKETHASVANAVSYAKGTHVAVNEARLAIQDTISDKHAEHMSKQEECAADIAKVRQLLEEEARQREETRRLQEMVRYAQSQGLLQTPPARDRDHRSRSSRSSSPATSASTSSNGTRGNGRTRADEERVAEKERQWEREKEQLEQQYTKAMHDMANTQQQLQRERERWSKTEGELEYLRRRDAYFHHPRFQGAHYDDIIEASPYNPYPYADYGVRGGAGHRGSRGHSPRCGNARSWDY</sequence>